<evidence type="ECO:0000313" key="2">
    <source>
        <dbReference type="Proteomes" id="UP001159641"/>
    </source>
</evidence>
<keyword evidence="2" id="KW-1185">Reference proteome</keyword>
<dbReference type="Proteomes" id="UP001159641">
    <property type="component" value="Unassembled WGS sequence"/>
</dbReference>
<protein>
    <submittedName>
        <fullName evidence="1">Uncharacterized protein</fullName>
    </submittedName>
</protein>
<evidence type="ECO:0000313" key="1">
    <source>
        <dbReference type="EMBL" id="KAJ8791400.1"/>
    </source>
</evidence>
<name>A0AB34HKR7_ESCRO</name>
<gene>
    <name evidence="1" type="ORF">J1605_004205</name>
</gene>
<dbReference type="AlphaFoldDB" id="A0AB34HKR7"/>
<accession>A0AB34HKR7</accession>
<sequence>MAALDGDSDEDLVSYGTGLELLEEGAGYIRRRGLWKTGRGSRIRGKYAQLCARPCLAPGERLACYGLWEQ</sequence>
<proteinExistence type="predicted"/>
<reference evidence="1 2" key="1">
    <citation type="submission" date="2022-11" db="EMBL/GenBank/DDBJ databases">
        <title>Whole genome sequence of Eschrichtius robustus ER-17-0199.</title>
        <authorList>
            <person name="Bruniche-Olsen A."/>
            <person name="Black A.N."/>
            <person name="Fields C.J."/>
            <person name="Walden K."/>
            <person name="Dewoody J.A."/>
        </authorList>
    </citation>
    <scope>NUCLEOTIDE SEQUENCE [LARGE SCALE GENOMIC DNA]</scope>
    <source>
        <strain evidence="1">ER-17-0199</strain>
        <tissue evidence="1">Blubber</tissue>
    </source>
</reference>
<dbReference type="EMBL" id="JAIQCJ010001271">
    <property type="protein sequence ID" value="KAJ8791400.1"/>
    <property type="molecule type" value="Genomic_DNA"/>
</dbReference>
<comment type="caution">
    <text evidence="1">The sequence shown here is derived from an EMBL/GenBank/DDBJ whole genome shotgun (WGS) entry which is preliminary data.</text>
</comment>
<organism evidence="1 2">
    <name type="scientific">Eschrichtius robustus</name>
    <name type="common">California gray whale</name>
    <name type="synonym">Eschrichtius gibbosus</name>
    <dbReference type="NCBI Taxonomy" id="9764"/>
    <lineage>
        <taxon>Eukaryota</taxon>
        <taxon>Metazoa</taxon>
        <taxon>Chordata</taxon>
        <taxon>Craniata</taxon>
        <taxon>Vertebrata</taxon>
        <taxon>Euteleostomi</taxon>
        <taxon>Mammalia</taxon>
        <taxon>Eutheria</taxon>
        <taxon>Laurasiatheria</taxon>
        <taxon>Artiodactyla</taxon>
        <taxon>Whippomorpha</taxon>
        <taxon>Cetacea</taxon>
        <taxon>Mysticeti</taxon>
        <taxon>Eschrichtiidae</taxon>
        <taxon>Eschrichtius</taxon>
    </lineage>
</organism>